<evidence type="ECO:0000256" key="1">
    <source>
        <dbReference type="SAM" id="MobiDB-lite"/>
    </source>
</evidence>
<dbReference type="OrthoDB" id="3358948at2"/>
<evidence type="ECO:0000313" key="4">
    <source>
        <dbReference type="Proteomes" id="UP000305546"/>
    </source>
</evidence>
<dbReference type="InterPro" id="IPR007345">
    <property type="entry name" value="Polysacch_pyruvyl_Trfase"/>
</dbReference>
<name>A0A5C4M654_9PSEU</name>
<dbReference type="PANTHER" id="PTHR36836:SF1">
    <property type="entry name" value="COLANIC ACID BIOSYNTHESIS PROTEIN WCAK"/>
    <property type="match status" value="1"/>
</dbReference>
<feature type="region of interest" description="Disordered" evidence="1">
    <location>
        <begin position="1"/>
        <end position="33"/>
    </location>
</feature>
<dbReference type="Proteomes" id="UP000305546">
    <property type="component" value="Unassembled WGS sequence"/>
</dbReference>
<proteinExistence type="predicted"/>
<accession>A0A5C4M654</accession>
<dbReference type="AlphaFoldDB" id="A0A5C4M654"/>
<gene>
    <name evidence="3" type="ORF">FG385_04950</name>
</gene>
<organism evidence="3 4">
    <name type="scientific">Amycolatopsis alkalitolerans</name>
    <dbReference type="NCBI Taxonomy" id="2547244"/>
    <lineage>
        <taxon>Bacteria</taxon>
        <taxon>Bacillati</taxon>
        <taxon>Actinomycetota</taxon>
        <taxon>Actinomycetes</taxon>
        <taxon>Pseudonocardiales</taxon>
        <taxon>Pseudonocardiaceae</taxon>
        <taxon>Amycolatopsis</taxon>
    </lineage>
</organism>
<reference evidence="3 4" key="1">
    <citation type="submission" date="2019-06" db="EMBL/GenBank/DDBJ databases">
        <title>Amycolatopsis alkalitolerans sp. nov., isolated from Gastrodia elata Blume.</title>
        <authorList>
            <person name="Narsing Rao M.P."/>
            <person name="Li W.J."/>
        </authorList>
    </citation>
    <scope>NUCLEOTIDE SEQUENCE [LARGE SCALE GENOMIC DNA]</scope>
    <source>
        <strain evidence="3 4">SYSUP0005</strain>
    </source>
</reference>
<dbReference type="EMBL" id="VDFW01000003">
    <property type="protein sequence ID" value="TNC28612.1"/>
    <property type="molecule type" value="Genomic_DNA"/>
</dbReference>
<evidence type="ECO:0000313" key="3">
    <source>
        <dbReference type="EMBL" id="TNC28612.1"/>
    </source>
</evidence>
<keyword evidence="4" id="KW-1185">Reference proteome</keyword>
<feature type="domain" description="Polysaccharide pyruvyl transferase" evidence="2">
    <location>
        <begin position="53"/>
        <end position="356"/>
    </location>
</feature>
<sequence>MADRAGAAGVGRAHRGPAAGGVHGIRHRRRGAGARGESGVIRVGLFGLLGSGNLGNDGSLESVLRFLRAEHPEARLTAFCGGPDIVSSRYGIDATALNWYAGEYRTASGVRAVALKGLGKLVDVWRTAAWVRRQDIVIVPGMGVLEATLPLRPWGFPYSLLLLTLAGRLFGTKVALVSVGANVIEHRATRTIVKSAGRLAAYRSYRDAGSRESMREMGVDTSRDEVYPDLVFALPAPPPGHSTGVVGVGVMAFRGGNDERERAEQIYRSYVDGMKGFVHRLVEQGRPVRLFSGDQVDSPVVDEILAECGPLVSASSASSLDAIMREMAAVDSVVATRYHNVLCALKAGKPTISVGYAAKNEELMAGMGLGEYCLPARSVDVDELIERFIALERRSDGISTTLAECNAAAGQRIKHQFAALTAVFEKSR</sequence>
<protein>
    <recommendedName>
        <fullName evidence="2">Polysaccharide pyruvyl transferase domain-containing protein</fullName>
    </recommendedName>
</protein>
<evidence type="ECO:0000259" key="2">
    <source>
        <dbReference type="Pfam" id="PF04230"/>
    </source>
</evidence>
<dbReference type="Pfam" id="PF04230">
    <property type="entry name" value="PS_pyruv_trans"/>
    <property type="match status" value="1"/>
</dbReference>
<comment type="caution">
    <text evidence="3">The sequence shown here is derived from an EMBL/GenBank/DDBJ whole genome shotgun (WGS) entry which is preliminary data.</text>
</comment>
<feature type="compositionally biased region" description="Low complexity" evidence="1">
    <location>
        <begin position="1"/>
        <end position="11"/>
    </location>
</feature>
<dbReference type="PANTHER" id="PTHR36836">
    <property type="entry name" value="COLANIC ACID BIOSYNTHESIS PROTEIN WCAK"/>
    <property type="match status" value="1"/>
</dbReference>